<dbReference type="AlphaFoldDB" id="A0A0A9A2B9"/>
<evidence type="ECO:0000313" key="1">
    <source>
        <dbReference type="EMBL" id="JAD45809.1"/>
    </source>
</evidence>
<organism evidence="1">
    <name type="scientific">Arundo donax</name>
    <name type="common">Giant reed</name>
    <name type="synonym">Donax arundinaceus</name>
    <dbReference type="NCBI Taxonomy" id="35708"/>
    <lineage>
        <taxon>Eukaryota</taxon>
        <taxon>Viridiplantae</taxon>
        <taxon>Streptophyta</taxon>
        <taxon>Embryophyta</taxon>
        <taxon>Tracheophyta</taxon>
        <taxon>Spermatophyta</taxon>
        <taxon>Magnoliopsida</taxon>
        <taxon>Liliopsida</taxon>
        <taxon>Poales</taxon>
        <taxon>Poaceae</taxon>
        <taxon>PACMAD clade</taxon>
        <taxon>Arundinoideae</taxon>
        <taxon>Arundineae</taxon>
        <taxon>Arundo</taxon>
    </lineage>
</organism>
<accession>A0A0A9A2B9</accession>
<reference evidence="1" key="2">
    <citation type="journal article" date="2015" name="Data Brief">
        <title>Shoot transcriptome of the giant reed, Arundo donax.</title>
        <authorList>
            <person name="Barrero R.A."/>
            <person name="Guerrero F.D."/>
            <person name="Moolhuijzen P."/>
            <person name="Goolsby J.A."/>
            <person name="Tidwell J."/>
            <person name="Bellgard S.E."/>
            <person name="Bellgard M.I."/>
        </authorList>
    </citation>
    <scope>NUCLEOTIDE SEQUENCE</scope>
    <source>
        <tissue evidence="1">Shoot tissue taken approximately 20 cm above the soil surface</tissue>
    </source>
</reference>
<protein>
    <submittedName>
        <fullName evidence="1">Uncharacterized protein</fullName>
    </submittedName>
</protein>
<sequence length="41" mass="4408">MAANDLQYQRCGVPLVLVFDGLEAACVGWHYGGMPVACPVR</sequence>
<dbReference type="EMBL" id="GBRH01252086">
    <property type="protein sequence ID" value="JAD45809.1"/>
    <property type="molecule type" value="Transcribed_RNA"/>
</dbReference>
<reference evidence="1" key="1">
    <citation type="submission" date="2014-09" db="EMBL/GenBank/DDBJ databases">
        <authorList>
            <person name="Magalhaes I.L.F."/>
            <person name="Oliveira U."/>
            <person name="Santos F.R."/>
            <person name="Vidigal T.H.D.A."/>
            <person name="Brescovit A.D."/>
            <person name="Santos A.J."/>
        </authorList>
    </citation>
    <scope>NUCLEOTIDE SEQUENCE</scope>
    <source>
        <tissue evidence="1">Shoot tissue taken approximately 20 cm above the soil surface</tissue>
    </source>
</reference>
<proteinExistence type="predicted"/>
<name>A0A0A9A2B9_ARUDO</name>